<feature type="region of interest" description="Disordered" evidence="1">
    <location>
        <begin position="23"/>
        <end position="66"/>
    </location>
</feature>
<name>A0AAD4R500_9BILA</name>
<evidence type="ECO:0000313" key="2">
    <source>
        <dbReference type="EMBL" id="KAI1710373.1"/>
    </source>
</evidence>
<dbReference type="AlphaFoldDB" id="A0AAD4R500"/>
<evidence type="ECO:0000256" key="1">
    <source>
        <dbReference type="SAM" id="MobiDB-lite"/>
    </source>
</evidence>
<proteinExistence type="predicted"/>
<dbReference type="EMBL" id="JAKKPZ010000026">
    <property type="protein sequence ID" value="KAI1710373.1"/>
    <property type="molecule type" value="Genomic_DNA"/>
</dbReference>
<evidence type="ECO:0000313" key="3">
    <source>
        <dbReference type="Proteomes" id="UP001201812"/>
    </source>
</evidence>
<protein>
    <submittedName>
        <fullName evidence="2">Uncharacterized protein</fullName>
    </submittedName>
</protein>
<accession>A0AAD4R500</accession>
<organism evidence="2 3">
    <name type="scientific">Ditylenchus destructor</name>
    <dbReference type="NCBI Taxonomy" id="166010"/>
    <lineage>
        <taxon>Eukaryota</taxon>
        <taxon>Metazoa</taxon>
        <taxon>Ecdysozoa</taxon>
        <taxon>Nematoda</taxon>
        <taxon>Chromadorea</taxon>
        <taxon>Rhabditida</taxon>
        <taxon>Tylenchina</taxon>
        <taxon>Tylenchomorpha</taxon>
        <taxon>Sphaerularioidea</taxon>
        <taxon>Anguinidae</taxon>
        <taxon>Anguininae</taxon>
        <taxon>Ditylenchus</taxon>
    </lineage>
</organism>
<comment type="caution">
    <text evidence="2">The sequence shown here is derived from an EMBL/GenBank/DDBJ whole genome shotgun (WGS) entry which is preliminary data.</text>
</comment>
<keyword evidence="3" id="KW-1185">Reference proteome</keyword>
<reference evidence="2" key="1">
    <citation type="submission" date="2022-01" db="EMBL/GenBank/DDBJ databases">
        <title>Genome Sequence Resource for Two Populations of Ditylenchus destructor, the Migratory Endoparasitic Phytonematode.</title>
        <authorList>
            <person name="Zhang H."/>
            <person name="Lin R."/>
            <person name="Xie B."/>
        </authorList>
    </citation>
    <scope>NUCLEOTIDE SEQUENCE</scope>
    <source>
        <strain evidence="2">BazhouSP</strain>
    </source>
</reference>
<sequence length="66" mass="7141">MEANCKQRKTAIRNKRPRNWVNTGRKAVSCQKAPESGLPNLVRNGFESNKGSPPLGRSGGSFLTAA</sequence>
<gene>
    <name evidence="2" type="ORF">DdX_10731</name>
</gene>
<dbReference type="Proteomes" id="UP001201812">
    <property type="component" value="Unassembled WGS sequence"/>
</dbReference>